<dbReference type="PANTHER" id="PTHR13620">
    <property type="entry name" value="3-5 EXONUCLEASE"/>
    <property type="match status" value="1"/>
</dbReference>
<reference evidence="5" key="2">
    <citation type="submission" date="2017-06" db="EMBL/GenBank/DDBJ databases">
        <title>WGS assembly of Brachypodium distachyon.</title>
        <authorList>
            <consortium name="The International Brachypodium Initiative"/>
            <person name="Lucas S."/>
            <person name="Harmon-Smith M."/>
            <person name="Lail K."/>
            <person name="Tice H."/>
            <person name="Grimwood J."/>
            <person name="Bruce D."/>
            <person name="Barry K."/>
            <person name="Shu S."/>
            <person name="Lindquist E."/>
            <person name="Wang M."/>
            <person name="Pitluck S."/>
            <person name="Vogel J.P."/>
            <person name="Garvin D.F."/>
            <person name="Mockler T.C."/>
            <person name="Schmutz J."/>
            <person name="Rokhsar D."/>
            <person name="Bevan M.W."/>
        </authorList>
    </citation>
    <scope>NUCLEOTIDE SEQUENCE</scope>
    <source>
        <strain evidence="5">Bd21</strain>
    </source>
</reference>
<feature type="region of interest" description="Disordered" evidence="3">
    <location>
        <begin position="225"/>
        <end position="263"/>
    </location>
</feature>
<dbReference type="PANTHER" id="PTHR13620:SF57">
    <property type="entry name" value="OS07G0112400 PROTEIN"/>
    <property type="match status" value="1"/>
</dbReference>
<dbReference type="EnsemblPlants" id="KQK21174">
    <property type="protein sequence ID" value="KQK21174"/>
    <property type="gene ID" value="BRADI_1g59130v3"/>
</dbReference>
<dbReference type="GO" id="GO:0008408">
    <property type="term" value="F:3'-5' exonuclease activity"/>
    <property type="evidence" value="ECO:0000318"/>
    <property type="project" value="GO_Central"/>
</dbReference>
<dbReference type="FunCoup" id="A0A0Q3NUN0">
    <property type="interactions" value="151"/>
</dbReference>
<dbReference type="STRING" id="15368.A0A0Q3NUN0"/>
<dbReference type="Proteomes" id="UP000008810">
    <property type="component" value="Chromosome 1"/>
</dbReference>
<dbReference type="InterPro" id="IPR051132">
    <property type="entry name" value="3-5_Exonuclease_domain"/>
</dbReference>
<dbReference type="InParanoid" id="A0A0Q3NUN0"/>
<dbReference type="GO" id="GO:0005634">
    <property type="term" value="C:nucleus"/>
    <property type="evidence" value="ECO:0000318"/>
    <property type="project" value="GO_Central"/>
</dbReference>
<dbReference type="EMBL" id="CM000880">
    <property type="protein sequence ID" value="KQK21174.1"/>
    <property type="molecule type" value="Genomic_DNA"/>
</dbReference>
<keyword evidence="2" id="KW-0378">Hydrolase</keyword>
<dbReference type="SUPFAM" id="SSF53098">
    <property type="entry name" value="Ribonuclease H-like"/>
    <property type="match status" value="1"/>
</dbReference>
<accession>A0A0Q3NUN0</accession>
<evidence type="ECO:0000256" key="2">
    <source>
        <dbReference type="ARBA" id="ARBA00022801"/>
    </source>
</evidence>
<dbReference type="InterPro" id="IPR012337">
    <property type="entry name" value="RNaseH-like_sf"/>
</dbReference>
<evidence type="ECO:0000256" key="1">
    <source>
        <dbReference type="ARBA" id="ARBA00022722"/>
    </source>
</evidence>
<dbReference type="CDD" id="cd06141">
    <property type="entry name" value="WRN_exo"/>
    <property type="match status" value="1"/>
</dbReference>
<name>A0A0Q3NUN0_BRADI</name>
<dbReference type="AlphaFoldDB" id="A0A0Q3NUN0"/>
<organism evidence="5">
    <name type="scientific">Brachypodium distachyon</name>
    <name type="common">Purple false brome</name>
    <name type="synonym">Trachynia distachya</name>
    <dbReference type="NCBI Taxonomy" id="15368"/>
    <lineage>
        <taxon>Eukaryota</taxon>
        <taxon>Viridiplantae</taxon>
        <taxon>Streptophyta</taxon>
        <taxon>Embryophyta</taxon>
        <taxon>Tracheophyta</taxon>
        <taxon>Spermatophyta</taxon>
        <taxon>Magnoliopsida</taxon>
        <taxon>Liliopsida</taxon>
        <taxon>Poales</taxon>
        <taxon>Poaceae</taxon>
        <taxon>BOP clade</taxon>
        <taxon>Pooideae</taxon>
        <taxon>Stipodae</taxon>
        <taxon>Brachypodieae</taxon>
        <taxon>Brachypodium</taxon>
    </lineage>
</organism>
<reference evidence="5 6" key="1">
    <citation type="journal article" date="2010" name="Nature">
        <title>Genome sequencing and analysis of the model grass Brachypodium distachyon.</title>
        <authorList>
            <consortium name="International Brachypodium Initiative"/>
        </authorList>
    </citation>
    <scope>NUCLEOTIDE SEQUENCE [LARGE SCALE GENOMIC DNA]</scope>
    <source>
        <strain evidence="5 6">Bd21</strain>
    </source>
</reference>
<dbReference type="ExpressionAtlas" id="A0A0Q3NUN0">
    <property type="expression patterns" value="baseline"/>
</dbReference>
<sequence length="615" mass="65849">MDYGGGRTGPATLAATRLRRSTESHDAYTVRIAYRRLVALATATPADARRWICTTRWLHASLLRSGRLVIGLGVQWTPVRGPLPPNHTPPPATLQLCAGHRCLVFHLAQLDSPIPAALYRFLADPRVLCVGYGSAYDRRMLLDHFGLRVASGRDLRALAGMGGNVSVEEMAARFLGFVGVRKPREVAMSAWHRPRLDAAQVEYAAADAYLAFRLGVLLCSGEAAGHHHHHHQQPAPPAPVIRRAPPPAAAAAPRAPPRIVHEPLPPGPRVAVLNRAPAPAPAQVPPRAPVVRRGPQLIVHAPLPPGPRVAELRRAPAPAQVLPRAPPRAPVVHHAPAPAQARPRATPTAPRAVFVPRAPAPAPRALVIPCPPPVTRAPEQQPALAPTAVVVDAADGSSSKTAETHPAGVTGSLTTGGGGLPMIRSSYASSDSDDGLPMIRSSYSPGSEDSDFCSDDFELLGREAVTNEDEEEQQHISDYLAGFLSDGEYVVDTGVPIDDNEEDGVVEEYTGMGVLTVRDHIAEGYKEYTGILTVRNDTDTTYNDNDDEAFVVGSEEPEYYSVVGGADCYGNSTAEAFNGGEDDGYYCQDGGSVWYDQGDDGDRYVQDDDSYDAFY</sequence>
<keyword evidence="1" id="KW-0540">Nuclease</keyword>
<reference evidence="6" key="3">
    <citation type="submission" date="2018-08" db="UniProtKB">
        <authorList>
            <consortium name="EnsemblPlants"/>
        </authorList>
    </citation>
    <scope>IDENTIFICATION</scope>
    <source>
        <strain evidence="6">cv. Bd21</strain>
    </source>
</reference>
<feature type="compositionally biased region" description="Pro residues" evidence="3">
    <location>
        <begin position="234"/>
        <end position="248"/>
    </location>
</feature>
<evidence type="ECO:0000313" key="5">
    <source>
        <dbReference type="EMBL" id="KQK21174.1"/>
    </source>
</evidence>
<evidence type="ECO:0000259" key="4">
    <source>
        <dbReference type="Pfam" id="PF01612"/>
    </source>
</evidence>
<keyword evidence="7" id="KW-1185">Reference proteome</keyword>
<proteinExistence type="predicted"/>
<protein>
    <recommendedName>
        <fullName evidence="4">3'-5' exonuclease domain-containing protein</fullName>
    </recommendedName>
</protein>
<feature type="region of interest" description="Disordered" evidence="3">
    <location>
        <begin position="395"/>
        <end position="451"/>
    </location>
</feature>
<evidence type="ECO:0000313" key="7">
    <source>
        <dbReference type="Proteomes" id="UP000008810"/>
    </source>
</evidence>
<evidence type="ECO:0000313" key="6">
    <source>
        <dbReference type="EnsemblPlants" id="KQK21174"/>
    </source>
</evidence>
<dbReference type="GO" id="GO:0006139">
    <property type="term" value="P:nucleobase-containing compound metabolic process"/>
    <property type="evidence" value="ECO:0007669"/>
    <property type="project" value="InterPro"/>
</dbReference>
<dbReference type="Gene3D" id="3.30.420.10">
    <property type="entry name" value="Ribonuclease H-like superfamily/Ribonuclease H"/>
    <property type="match status" value="1"/>
</dbReference>
<feature type="compositionally biased region" description="Low complexity" evidence="3">
    <location>
        <begin position="330"/>
        <end position="347"/>
    </location>
</feature>
<dbReference type="InterPro" id="IPR002562">
    <property type="entry name" value="3'-5'_exonuclease_dom"/>
</dbReference>
<dbReference type="GO" id="GO:0005737">
    <property type="term" value="C:cytoplasm"/>
    <property type="evidence" value="ECO:0000318"/>
    <property type="project" value="GO_Central"/>
</dbReference>
<dbReference type="OrthoDB" id="10261556at2759"/>
<evidence type="ECO:0000256" key="3">
    <source>
        <dbReference type="SAM" id="MobiDB-lite"/>
    </source>
</evidence>
<dbReference type="InterPro" id="IPR036397">
    <property type="entry name" value="RNaseH_sf"/>
</dbReference>
<gene>
    <name evidence="5" type="ORF">BRADI_1g59130v3</name>
</gene>
<dbReference type="GO" id="GO:0003676">
    <property type="term" value="F:nucleic acid binding"/>
    <property type="evidence" value="ECO:0007669"/>
    <property type="project" value="InterPro"/>
</dbReference>
<feature type="region of interest" description="Disordered" evidence="3">
    <location>
        <begin position="322"/>
        <end position="347"/>
    </location>
</feature>
<feature type="domain" description="3'-5' exonuclease" evidence="4">
    <location>
        <begin position="94"/>
        <end position="214"/>
    </location>
</feature>
<dbReference type="Gramene" id="KQK21174">
    <property type="protein sequence ID" value="KQK21174"/>
    <property type="gene ID" value="BRADI_1g59130v3"/>
</dbReference>
<dbReference type="Pfam" id="PF01612">
    <property type="entry name" value="DNA_pol_A_exo1"/>
    <property type="match status" value="1"/>
</dbReference>